<dbReference type="SMART" id="SM00719">
    <property type="entry name" value="Plus3"/>
    <property type="match status" value="1"/>
</dbReference>
<evidence type="ECO:0000256" key="6">
    <source>
        <dbReference type="SAM" id="MobiDB-lite"/>
    </source>
</evidence>
<keyword evidence="5" id="KW-0175">Coiled coil</keyword>
<dbReference type="EMBL" id="MU006093">
    <property type="protein sequence ID" value="KAF2840111.1"/>
    <property type="molecule type" value="Genomic_DNA"/>
</dbReference>
<protein>
    <submittedName>
        <fullName evidence="8">Plus-3-domain-containing protein</fullName>
    </submittedName>
</protein>
<keyword evidence="3" id="KW-0804">Transcription</keyword>
<gene>
    <name evidence="8" type="ORF">M501DRAFT_932081</name>
</gene>
<dbReference type="GO" id="GO:1990269">
    <property type="term" value="F:RNA polymerase II C-terminal domain phosphoserine binding"/>
    <property type="evidence" value="ECO:0007669"/>
    <property type="project" value="TreeGrafter"/>
</dbReference>
<dbReference type="PANTHER" id="PTHR13115">
    <property type="entry name" value="RNA POLYMERASE-ASSOCIATED PROTEIN RTF1 HOMOLOG"/>
    <property type="match status" value="1"/>
</dbReference>
<dbReference type="SUPFAM" id="SSF159042">
    <property type="entry name" value="Plus3-like"/>
    <property type="match status" value="1"/>
</dbReference>
<comment type="caution">
    <text evidence="8">The sequence shown here is derived from an EMBL/GenBank/DDBJ whole genome shotgun (WGS) entry which is preliminary data.</text>
</comment>
<evidence type="ECO:0000313" key="9">
    <source>
        <dbReference type="Proteomes" id="UP000799429"/>
    </source>
</evidence>
<feature type="coiled-coil region" evidence="5">
    <location>
        <begin position="321"/>
        <end position="368"/>
    </location>
</feature>
<dbReference type="Gene3D" id="3.90.70.200">
    <property type="entry name" value="Plus-3 domain"/>
    <property type="match status" value="1"/>
</dbReference>
<comment type="subcellular location">
    <subcellularLocation>
        <location evidence="1">Nucleus</location>
    </subcellularLocation>
</comment>
<feature type="compositionally biased region" description="Basic and acidic residues" evidence="6">
    <location>
        <begin position="94"/>
        <end position="133"/>
    </location>
</feature>
<dbReference type="PROSITE" id="PS51360">
    <property type="entry name" value="PLUS3"/>
    <property type="match status" value="1"/>
</dbReference>
<dbReference type="AlphaFoldDB" id="A0A9P4SCF3"/>
<dbReference type="GO" id="GO:0016593">
    <property type="term" value="C:Cdc73/Paf1 complex"/>
    <property type="evidence" value="ECO:0007669"/>
    <property type="project" value="TreeGrafter"/>
</dbReference>
<dbReference type="FunFam" id="3.90.70.200:FF:000005">
    <property type="entry name" value="Related to Pol II transcription elongation factor"/>
    <property type="match status" value="1"/>
</dbReference>
<dbReference type="GO" id="GO:0003677">
    <property type="term" value="F:DNA binding"/>
    <property type="evidence" value="ECO:0007669"/>
    <property type="project" value="InterPro"/>
</dbReference>
<dbReference type="Proteomes" id="UP000799429">
    <property type="component" value="Unassembled WGS sequence"/>
</dbReference>
<organism evidence="8 9">
    <name type="scientific">Patellaria atrata CBS 101060</name>
    <dbReference type="NCBI Taxonomy" id="1346257"/>
    <lineage>
        <taxon>Eukaryota</taxon>
        <taxon>Fungi</taxon>
        <taxon>Dikarya</taxon>
        <taxon>Ascomycota</taxon>
        <taxon>Pezizomycotina</taxon>
        <taxon>Dothideomycetes</taxon>
        <taxon>Dothideomycetes incertae sedis</taxon>
        <taxon>Patellariales</taxon>
        <taxon>Patellariaceae</taxon>
        <taxon>Patellaria</taxon>
    </lineage>
</organism>
<reference evidence="8" key="1">
    <citation type="journal article" date="2020" name="Stud. Mycol.">
        <title>101 Dothideomycetes genomes: a test case for predicting lifestyles and emergence of pathogens.</title>
        <authorList>
            <person name="Haridas S."/>
            <person name="Albert R."/>
            <person name="Binder M."/>
            <person name="Bloem J."/>
            <person name="Labutti K."/>
            <person name="Salamov A."/>
            <person name="Andreopoulos B."/>
            <person name="Baker S."/>
            <person name="Barry K."/>
            <person name="Bills G."/>
            <person name="Bluhm B."/>
            <person name="Cannon C."/>
            <person name="Castanera R."/>
            <person name="Culley D."/>
            <person name="Daum C."/>
            <person name="Ezra D."/>
            <person name="Gonzalez J."/>
            <person name="Henrissat B."/>
            <person name="Kuo A."/>
            <person name="Liang C."/>
            <person name="Lipzen A."/>
            <person name="Lutzoni F."/>
            <person name="Magnuson J."/>
            <person name="Mondo S."/>
            <person name="Nolan M."/>
            <person name="Ohm R."/>
            <person name="Pangilinan J."/>
            <person name="Park H.-J."/>
            <person name="Ramirez L."/>
            <person name="Alfaro M."/>
            <person name="Sun H."/>
            <person name="Tritt A."/>
            <person name="Yoshinaga Y."/>
            <person name="Zwiers L.-H."/>
            <person name="Turgeon B."/>
            <person name="Goodwin S."/>
            <person name="Spatafora J."/>
            <person name="Crous P."/>
            <person name="Grigoriev I."/>
        </authorList>
    </citation>
    <scope>NUCLEOTIDE SEQUENCE</scope>
    <source>
        <strain evidence="8">CBS 101060</strain>
    </source>
</reference>
<dbReference type="Pfam" id="PF03126">
    <property type="entry name" value="Plus-3"/>
    <property type="match status" value="1"/>
</dbReference>
<feature type="region of interest" description="Disordered" evidence="6">
    <location>
        <begin position="48"/>
        <end position="153"/>
    </location>
</feature>
<dbReference type="PANTHER" id="PTHR13115:SF8">
    <property type="entry name" value="RNA POLYMERASE-ASSOCIATED PROTEIN RTF1 HOMOLOG"/>
    <property type="match status" value="1"/>
</dbReference>
<feature type="compositionally biased region" description="Basic and acidic residues" evidence="6">
    <location>
        <begin position="406"/>
        <end position="419"/>
    </location>
</feature>
<keyword evidence="2" id="KW-0805">Transcription regulation</keyword>
<dbReference type="OrthoDB" id="166375at2759"/>
<evidence type="ECO:0000256" key="4">
    <source>
        <dbReference type="ARBA" id="ARBA00023242"/>
    </source>
</evidence>
<dbReference type="InterPro" id="IPR036128">
    <property type="entry name" value="Plus3-like_sf"/>
</dbReference>
<evidence type="ECO:0000313" key="8">
    <source>
        <dbReference type="EMBL" id="KAF2840111.1"/>
    </source>
</evidence>
<feature type="compositionally biased region" description="Basic and acidic residues" evidence="6">
    <location>
        <begin position="144"/>
        <end position="153"/>
    </location>
</feature>
<evidence type="ECO:0000256" key="2">
    <source>
        <dbReference type="ARBA" id="ARBA00023015"/>
    </source>
</evidence>
<sequence>MSESEDDAPAVLEDDDVMFPIDGVFYSEKDKDEIMALPEIEREFKLAERREEAEKRAQDASLRRMLQQRNANDKKRKATDEDDGQRKSSRQKTKASESLEKYKRQREQRGKQRSDRENKPRDRRSASKEKSASDVDAEGDSDDFDRRPTREEALPDLKDFQRIKVGRSNFAKVCFYPGFEEAIAGCFVRVNVGVNTETGQNSYRMCQIKKFIEGKPYPLEGKEGKIYHPDQYAEVSQGSEVRSYPFNSCSDSPFTESELNRYKMQMTKDGMKMPKKSFLVSKCDDIQNFITRQWNDHEIQAKVDKQNKNKTFNPNKVLTASEQTQSRLRELNKDIRRKNIENTNLALMREKQERIKARKMAAQRAKEEQAKKELALLQVPKNKAIDELFESGESRAGTPGASGSEAAKKKSTRETDKRGIPTFKKRNMDDDLIAAMDLGIEIDI</sequence>
<evidence type="ECO:0000256" key="3">
    <source>
        <dbReference type="ARBA" id="ARBA00023163"/>
    </source>
</evidence>
<feature type="domain" description="Plus3" evidence="7">
    <location>
        <begin position="154"/>
        <end position="291"/>
    </location>
</feature>
<evidence type="ECO:0000256" key="5">
    <source>
        <dbReference type="SAM" id="Coils"/>
    </source>
</evidence>
<keyword evidence="9" id="KW-1185">Reference proteome</keyword>
<feature type="compositionally biased region" description="Basic and acidic residues" evidence="6">
    <location>
        <begin position="48"/>
        <end position="62"/>
    </location>
</feature>
<accession>A0A9P4SCF3</accession>
<keyword evidence="4" id="KW-0539">Nucleus</keyword>
<evidence type="ECO:0000259" key="7">
    <source>
        <dbReference type="PROSITE" id="PS51360"/>
    </source>
</evidence>
<name>A0A9P4SCF3_9PEZI</name>
<feature type="region of interest" description="Disordered" evidence="6">
    <location>
        <begin position="390"/>
        <end position="423"/>
    </location>
</feature>
<evidence type="ECO:0000256" key="1">
    <source>
        <dbReference type="ARBA" id="ARBA00004123"/>
    </source>
</evidence>
<dbReference type="InterPro" id="IPR004343">
    <property type="entry name" value="Plus-3_dom"/>
</dbReference>
<proteinExistence type="predicted"/>